<dbReference type="InterPro" id="IPR007681">
    <property type="entry name" value="Mog1"/>
</dbReference>
<comment type="cofactor">
    <cofactor evidence="1">
        <name>pyridoxal 5'-phosphate</name>
        <dbReference type="ChEBI" id="CHEBI:597326"/>
    </cofactor>
</comment>
<dbReference type="AlphaFoldDB" id="A0AAW1RD18"/>
<dbReference type="InterPro" id="IPR036188">
    <property type="entry name" value="FAD/NAD-bd_sf"/>
</dbReference>
<evidence type="ECO:0000256" key="3">
    <source>
        <dbReference type="ARBA" id="ARBA00022630"/>
    </source>
</evidence>
<dbReference type="InterPro" id="IPR016123">
    <property type="entry name" value="Mog1/PsbP_a/b/a-sand"/>
</dbReference>
<comment type="similarity">
    <text evidence="2">Belongs to the ACC deaminase/D-cysteine desulfhydrase family.</text>
</comment>
<evidence type="ECO:0000256" key="1">
    <source>
        <dbReference type="ARBA" id="ARBA00001933"/>
    </source>
</evidence>
<keyword evidence="7" id="KW-0503">Monooxygenase</keyword>
<comment type="similarity">
    <text evidence="7">Belongs to the FMO family.</text>
</comment>
<dbReference type="Pfam" id="PF00743">
    <property type="entry name" value="FMO-like"/>
    <property type="match status" value="1"/>
</dbReference>
<reference evidence="9 10" key="1">
    <citation type="journal article" date="2024" name="Nat. Commun.">
        <title>Phylogenomics reveals the evolutionary origins of lichenization in chlorophyte algae.</title>
        <authorList>
            <person name="Puginier C."/>
            <person name="Libourel C."/>
            <person name="Otte J."/>
            <person name="Skaloud P."/>
            <person name="Haon M."/>
            <person name="Grisel S."/>
            <person name="Petersen M."/>
            <person name="Berrin J.G."/>
            <person name="Delaux P.M."/>
            <person name="Dal Grande F."/>
            <person name="Keller J."/>
        </authorList>
    </citation>
    <scope>NUCLEOTIDE SEQUENCE [LARGE SCALE GENOMIC DNA]</scope>
    <source>
        <strain evidence="9 10">SAG 245.80</strain>
    </source>
</reference>
<organism evidence="9 10">
    <name type="scientific">Elliptochloris bilobata</name>
    <dbReference type="NCBI Taxonomy" id="381761"/>
    <lineage>
        <taxon>Eukaryota</taxon>
        <taxon>Viridiplantae</taxon>
        <taxon>Chlorophyta</taxon>
        <taxon>core chlorophytes</taxon>
        <taxon>Trebouxiophyceae</taxon>
        <taxon>Trebouxiophyceae incertae sedis</taxon>
        <taxon>Elliptochloris clade</taxon>
        <taxon>Elliptochloris</taxon>
    </lineage>
</organism>
<dbReference type="GO" id="GO:0004499">
    <property type="term" value="F:N,N-dimethylaniline monooxygenase activity"/>
    <property type="evidence" value="ECO:0007669"/>
    <property type="project" value="InterPro"/>
</dbReference>
<dbReference type="Gene3D" id="3.40.1000.10">
    <property type="entry name" value="Mog1/PsbP, alpha/beta/alpha sandwich"/>
    <property type="match status" value="1"/>
</dbReference>
<dbReference type="InterPro" id="IPR001926">
    <property type="entry name" value="TrpB-like_PALP"/>
</dbReference>
<dbReference type="PANTHER" id="PTHR43780">
    <property type="entry name" value="1-AMINOCYCLOPROPANE-1-CARBOXYLATE DEAMINASE-RELATED"/>
    <property type="match status" value="1"/>
</dbReference>
<dbReference type="SUPFAM" id="SSF51905">
    <property type="entry name" value="FAD/NAD(P)-binding domain"/>
    <property type="match status" value="2"/>
</dbReference>
<keyword evidence="4 7" id="KW-0274">FAD</keyword>
<keyword evidence="3 7" id="KW-0285">Flavoprotein</keyword>
<dbReference type="GO" id="GO:0050660">
    <property type="term" value="F:flavin adenine dinucleotide binding"/>
    <property type="evidence" value="ECO:0007669"/>
    <property type="project" value="InterPro"/>
</dbReference>
<evidence type="ECO:0000256" key="4">
    <source>
        <dbReference type="ARBA" id="ARBA00022827"/>
    </source>
</evidence>
<dbReference type="InterPro" id="IPR036052">
    <property type="entry name" value="TrpB-like_PALP_sf"/>
</dbReference>
<dbReference type="InterPro" id="IPR020946">
    <property type="entry name" value="Flavin_mOase-like"/>
</dbReference>
<dbReference type="GO" id="GO:0050661">
    <property type="term" value="F:NADP binding"/>
    <property type="evidence" value="ECO:0007669"/>
    <property type="project" value="InterPro"/>
</dbReference>
<feature type="domain" description="Tryptophan synthase beta chain-like PALP" evidence="8">
    <location>
        <begin position="612"/>
        <end position="854"/>
    </location>
</feature>
<dbReference type="PANTHER" id="PTHR43780:SF2">
    <property type="entry name" value="1-AMINOCYCLOPROPANE-1-CARBOXYLATE DEAMINASE-RELATED"/>
    <property type="match status" value="1"/>
</dbReference>
<accession>A0AAW1RD18</accession>
<dbReference type="EMBL" id="JALJOU010000045">
    <property type="protein sequence ID" value="KAK9831515.1"/>
    <property type="molecule type" value="Genomic_DNA"/>
</dbReference>
<protein>
    <recommendedName>
        <fullName evidence="7">Flavin-containing monooxygenase</fullName>
        <ecNumber evidence="7">1.-.-.-</ecNumber>
    </recommendedName>
</protein>
<dbReference type="Gene3D" id="3.40.50.1100">
    <property type="match status" value="2"/>
</dbReference>
<dbReference type="SUPFAM" id="SSF55724">
    <property type="entry name" value="Mog1p/PsbP-like"/>
    <property type="match status" value="1"/>
</dbReference>
<dbReference type="InterPro" id="IPR027278">
    <property type="entry name" value="ACCD_DCysDesulf"/>
</dbReference>
<evidence type="ECO:0000256" key="7">
    <source>
        <dbReference type="RuleBase" id="RU361177"/>
    </source>
</evidence>
<dbReference type="Pfam" id="PF00291">
    <property type="entry name" value="PALP"/>
    <property type="match status" value="1"/>
</dbReference>
<gene>
    <name evidence="9" type="ORF">WJX81_004710</name>
</gene>
<dbReference type="Proteomes" id="UP001445335">
    <property type="component" value="Unassembled WGS sequence"/>
</dbReference>
<evidence type="ECO:0000256" key="6">
    <source>
        <dbReference type="ARBA" id="ARBA00023002"/>
    </source>
</evidence>
<dbReference type="Pfam" id="PF04603">
    <property type="entry name" value="Mog1"/>
    <property type="match status" value="1"/>
</dbReference>
<keyword evidence="6 7" id="KW-0560">Oxidoreductase</keyword>
<dbReference type="GO" id="GO:0019148">
    <property type="term" value="F:D-cysteine desulfhydrase activity"/>
    <property type="evidence" value="ECO:0007669"/>
    <property type="project" value="TreeGrafter"/>
</dbReference>
<name>A0AAW1RD18_9CHLO</name>
<sequence length="872" mass="94083">MVEQHWQPSNEDVARVLFGGAMSVAIPGRFVDVSEFRPVPDNQEVFADANVDQSFIVEVLERIPAADSCCAEVYLHDLAEQGGALESTFDSTTSLSPKAVPHVPTCSYSALAVGTQVVSKGRQGPDAANTVQVVVALLRFPEMDSDVAVQLNTPSYVSAGVCGVLAGHLCAEQGAAYAILEREKQVGGVWDYRANSYSQLQAYAALYEWHAGYKLSGSPFDKVGAAKVLQTLQSFARKEGVEEHILFGMEVLSVHEQPDSRFQVTYRDVASGKERVLTADAVLVCTGILGGQVSAESRGVPGLESFTGELVYAAKQRGVECALGDAAHMQYKDVLILGTGAFALEAMEAAHRGHARNITLVGRARDRWIIPFSKQFAFIALSHAPLPRAWRCWLLDAWLRHLYWFCMIERMAPPAGSACSFTGQCSDAFFKLTHRNQVKYLVDEVAGIDRRRVKLRSGRTITADILVIALGCELQTQPDFLKDMGVELGDLRNFVFLGPSSRLGAACDWVWFNVPQGPQKQIACFLHAYRAWRAGKGQAVQAALAPTPFTACTGESLVAANQSFLAAHERAWFRTMAVGRSTAGKAALALWQQGYTLCLWLLCVYMAVLECSASTKARKLEFLVAKALQEGADTLVTLGGVQSNHARATAVAASYAGMECHLILRVSRAMGLKDVGLHQASVFESSRLMRQLETAGRRPFLVPVGGSSGLTLFAYVDVIRKIVAQAGGQPFTDIVVACGSGATSAGLALGVRLSGSNMKVHALGVSENETYFYDDMNELFAEDGVSADIIGPDGAHGMLRVKEAKGAGYFISSDEELSVMLRVAQATGIILDLVYSGKAWAALAAEMAADLGAWRGRRVLFMRAASSASMTR</sequence>
<comment type="caution">
    <text evidence="9">The sequence shown here is derived from an EMBL/GenBank/DDBJ whole genome shotgun (WGS) entry which is preliminary data.</text>
</comment>
<dbReference type="SUPFAM" id="SSF53686">
    <property type="entry name" value="Tryptophan synthase beta subunit-like PLP-dependent enzymes"/>
    <property type="match status" value="1"/>
</dbReference>
<keyword evidence="5" id="KW-0663">Pyridoxal phosphate</keyword>
<keyword evidence="10" id="KW-1185">Reference proteome</keyword>
<evidence type="ECO:0000313" key="10">
    <source>
        <dbReference type="Proteomes" id="UP001445335"/>
    </source>
</evidence>
<dbReference type="Gene3D" id="3.50.50.60">
    <property type="entry name" value="FAD/NAD(P)-binding domain"/>
    <property type="match status" value="2"/>
</dbReference>
<evidence type="ECO:0000259" key="8">
    <source>
        <dbReference type="Pfam" id="PF00291"/>
    </source>
</evidence>
<evidence type="ECO:0000256" key="5">
    <source>
        <dbReference type="ARBA" id="ARBA00022898"/>
    </source>
</evidence>
<dbReference type="EC" id="1.-.-.-" evidence="7"/>
<proteinExistence type="inferred from homology"/>
<evidence type="ECO:0000256" key="2">
    <source>
        <dbReference type="ARBA" id="ARBA00008639"/>
    </source>
</evidence>
<comment type="cofactor">
    <cofactor evidence="7">
        <name>FAD</name>
        <dbReference type="ChEBI" id="CHEBI:57692"/>
    </cofactor>
</comment>
<evidence type="ECO:0000313" key="9">
    <source>
        <dbReference type="EMBL" id="KAK9831515.1"/>
    </source>
</evidence>